<keyword evidence="1" id="KW-0998">Cell outer membrane</keyword>
<dbReference type="GO" id="GO:0015473">
    <property type="term" value="F:fimbrial usher porin activity"/>
    <property type="evidence" value="ECO:0007669"/>
    <property type="project" value="InterPro"/>
</dbReference>
<keyword evidence="1" id="KW-0812">Transmembrane</keyword>
<sequence>MIITQNGYTLYTTTVSPGPFEINDLYPTSYGGELTVQVEEANGQVRTFTVPYASVTQMLRPGISRYEVAAGKVNSDGLANKPEFGSLTYQLGLSNFITGYTGATASKGYLSALLGGAMNTFIGALSLDVTQAKTRLPGQHPRSGQSYRIGFSQMYPETQTSFSVAAYRYSTDGFLSLNDAVQLARSGTA</sequence>
<dbReference type="GO" id="GO:0009297">
    <property type="term" value="P:pilus assembly"/>
    <property type="evidence" value="ECO:0007669"/>
    <property type="project" value="InterPro"/>
</dbReference>
<protein>
    <submittedName>
        <fullName evidence="2">Heat shock protein E</fullName>
    </submittedName>
</protein>
<gene>
    <name evidence="2" type="primary">htrE_10</name>
    <name evidence="2" type="ORF">NCTC12965_05371</name>
</gene>
<dbReference type="PANTHER" id="PTHR30451:SF20">
    <property type="entry name" value="FIMBRIAE USHER"/>
    <property type="match status" value="1"/>
</dbReference>
<organism evidence="2">
    <name type="scientific">Serratia fonticola</name>
    <dbReference type="NCBI Taxonomy" id="47917"/>
    <lineage>
        <taxon>Bacteria</taxon>
        <taxon>Pseudomonadati</taxon>
        <taxon>Pseudomonadota</taxon>
        <taxon>Gammaproteobacteria</taxon>
        <taxon>Enterobacterales</taxon>
        <taxon>Yersiniaceae</taxon>
        <taxon>Serratia</taxon>
    </lineage>
</organism>
<dbReference type="EMBL" id="CABEEZ010000116">
    <property type="protein sequence ID" value="VTR46433.1"/>
    <property type="molecule type" value="Genomic_DNA"/>
</dbReference>
<dbReference type="AlphaFoldDB" id="A0A4U9VJU4"/>
<comment type="subcellular location">
    <subcellularLocation>
        <location evidence="1">Cell outer membrane</location>
        <topology evidence="1">Multi-pass membrane protein</topology>
    </subcellularLocation>
</comment>
<dbReference type="Gene3D" id="2.60.40.3110">
    <property type="match status" value="1"/>
</dbReference>
<keyword evidence="1" id="KW-0813">Transport</keyword>
<dbReference type="PROSITE" id="PS01151">
    <property type="entry name" value="FIMBRIAL_USHER"/>
    <property type="match status" value="1"/>
</dbReference>
<keyword evidence="1" id="KW-0472">Membrane</keyword>
<accession>A0A4U9VJU4</accession>
<keyword evidence="2" id="KW-0346">Stress response</keyword>
<dbReference type="PANTHER" id="PTHR30451">
    <property type="entry name" value="OUTER MEMBRANE USHER PROTEIN"/>
    <property type="match status" value="1"/>
</dbReference>
<evidence type="ECO:0000313" key="2">
    <source>
        <dbReference type="EMBL" id="VTR46433.1"/>
    </source>
</evidence>
<dbReference type="GO" id="GO:0009279">
    <property type="term" value="C:cell outer membrane"/>
    <property type="evidence" value="ECO:0007669"/>
    <property type="project" value="UniProtKB-SubCell"/>
</dbReference>
<dbReference type="Pfam" id="PF00577">
    <property type="entry name" value="Usher"/>
    <property type="match status" value="1"/>
</dbReference>
<name>A0A4U9VJU4_SERFO</name>
<comment type="similarity">
    <text evidence="1">Belongs to the fimbrial export usher family.</text>
</comment>
<proteinExistence type="inferred from homology"/>
<dbReference type="InterPro" id="IPR018030">
    <property type="entry name" value="Fimbrial_membr_usher_CS"/>
</dbReference>
<evidence type="ECO:0000256" key="1">
    <source>
        <dbReference type="RuleBase" id="RU003884"/>
    </source>
</evidence>
<dbReference type="InterPro" id="IPR000015">
    <property type="entry name" value="Fimb_usher"/>
</dbReference>
<keyword evidence="1" id="KW-1029">Fimbrium biogenesis</keyword>
<reference evidence="2" key="1">
    <citation type="submission" date="2019-05" db="EMBL/GenBank/DDBJ databases">
        <authorList>
            <consortium name="Pathogen Informatics"/>
        </authorList>
    </citation>
    <scope>NUCLEOTIDE SEQUENCE [LARGE SCALE GENOMIC DNA]</scope>
    <source>
        <strain evidence="2">NCTC12965</strain>
    </source>
</reference>